<dbReference type="KEGG" id="apel:CA267_009600"/>
<feature type="region of interest" description="Disordered" evidence="1">
    <location>
        <begin position="106"/>
        <end position="270"/>
    </location>
</feature>
<dbReference type="InterPro" id="IPR011992">
    <property type="entry name" value="EF-hand-dom_pair"/>
</dbReference>
<feature type="compositionally biased region" description="Basic and acidic residues" evidence="1">
    <location>
        <begin position="254"/>
        <end position="270"/>
    </location>
</feature>
<accession>A0A6M4MD13</accession>
<dbReference type="Pfam" id="PF13202">
    <property type="entry name" value="EF-hand_5"/>
    <property type="match status" value="1"/>
</dbReference>
<feature type="compositionally biased region" description="Polar residues" evidence="1">
    <location>
        <begin position="192"/>
        <end position="206"/>
    </location>
</feature>
<evidence type="ECO:0000313" key="5">
    <source>
        <dbReference type="Proteomes" id="UP000219285"/>
    </source>
</evidence>
<feature type="compositionally biased region" description="Basic and acidic residues" evidence="1">
    <location>
        <begin position="182"/>
        <end position="191"/>
    </location>
</feature>
<dbReference type="InterPro" id="IPR002048">
    <property type="entry name" value="EF_hand_dom"/>
</dbReference>
<evidence type="ECO:0000256" key="2">
    <source>
        <dbReference type="SAM" id="SignalP"/>
    </source>
</evidence>
<keyword evidence="5" id="KW-1185">Reference proteome</keyword>
<feature type="chain" id="PRO_5028956902" evidence="2">
    <location>
        <begin position="22"/>
        <end position="270"/>
    </location>
</feature>
<proteinExistence type="predicted"/>
<evidence type="ECO:0000256" key="1">
    <source>
        <dbReference type="SAM" id="MobiDB-lite"/>
    </source>
</evidence>
<name>A0A6M4MD13_9ALTE</name>
<organism evidence="4 5">
    <name type="scientific">Alteromonas pelagimontana</name>
    <dbReference type="NCBI Taxonomy" id="1858656"/>
    <lineage>
        <taxon>Bacteria</taxon>
        <taxon>Pseudomonadati</taxon>
        <taxon>Pseudomonadota</taxon>
        <taxon>Gammaproteobacteria</taxon>
        <taxon>Alteromonadales</taxon>
        <taxon>Alteromonadaceae</taxon>
        <taxon>Alteromonas/Salinimonas group</taxon>
        <taxon>Alteromonas</taxon>
    </lineage>
</organism>
<dbReference type="Proteomes" id="UP000219285">
    <property type="component" value="Chromosome"/>
</dbReference>
<dbReference type="PROSITE" id="PS50222">
    <property type="entry name" value="EF_HAND_2"/>
    <property type="match status" value="1"/>
</dbReference>
<dbReference type="Gene3D" id="1.10.238.10">
    <property type="entry name" value="EF-hand"/>
    <property type="match status" value="2"/>
</dbReference>
<feature type="compositionally biased region" description="Polar residues" evidence="1">
    <location>
        <begin position="117"/>
        <end position="162"/>
    </location>
</feature>
<feature type="domain" description="EF-hand" evidence="3">
    <location>
        <begin position="235"/>
        <end position="270"/>
    </location>
</feature>
<dbReference type="OrthoDB" id="6386054at2"/>
<reference evidence="5" key="1">
    <citation type="submission" date="2014-12" db="EMBL/GenBank/DDBJ databases">
        <title>Complete genome sequence of a multi-drug resistant Klebsiella pneumoniae.</title>
        <authorList>
            <person name="Hua X."/>
            <person name="Chen Q."/>
            <person name="Li X."/>
            <person name="Feng Y."/>
            <person name="Ruan Z."/>
            <person name="Yu Y."/>
        </authorList>
    </citation>
    <scope>NUCLEOTIDE SEQUENCE [LARGE SCALE GENOMIC DNA]</scope>
    <source>
        <strain evidence="5">5.12</strain>
    </source>
</reference>
<dbReference type="SUPFAM" id="SSF47473">
    <property type="entry name" value="EF-hand"/>
    <property type="match status" value="1"/>
</dbReference>
<dbReference type="RefSeq" id="WP_083638237.1">
    <property type="nucleotide sequence ID" value="NZ_CP052766.1"/>
</dbReference>
<keyword evidence="2" id="KW-0732">Signal</keyword>
<gene>
    <name evidence="4" type="ORF">CA267_009600</name>
</gene>
<dbReference type="EMBL" id="CP052766">
    <property type="protein sequence ID" value="QJR81012.1"/>
    <property type="molecule type" value="Genomic_DNA"/>
</dbReference>
<evidence type="ECO:0000259" key="3">
    <source>
        <dbReference type="PROSITE" id="PS50222"/>
    </source>
</evidence>
<dbReference type="AlphaFoldDB" id="A0A6M4MD13"/>
<sequence length="270" mass="29623">MMKKLTLLALISSALSASAFAGNGMDKLNSFSSLDSNSNGYISHDEAGNNKISDHFADIDSNSDSKLSSDEFNSYLKNSSKAFTDETKTAKNKGKNEMLQRYDTAQNDFGMDDTRNEASLTGSAAAEQQRTSTSAAGTAMAQNRQSGEQVITSTGNSGNAMTQREAGDETGMTSNDSATVMRESRNSDRNTDYSSNRNGNRAQNDQVQEKSEIVASNEFKMMDKNRDGKVSKQEASDNGVNDTFEDMDQNGDQKISRVEYTEYRENEDYE</sequence>
<dbReference type="InterPro" id="IPR018247">
    <property type="entry name" value="EF_Hand_1_Ca_BS"/>
</dbReference>
<evidence type="ECO:0000313" key="4">
    <source>
        <dbReference type="EMBL" id="QJR81012.1"/>
    </source>
</evidence>
<dbReference type="PROSITE" id="PS00018">
    <property type="entry name" value="EF_HAND_1"/>
    <property type="match status" value="1"/>
</dbReference>
<dbReference type="GO" id="GO:0005509">
    <property type="term" value="F:calcium ion binding"/>
    <property type="evidence" value="ECO:0007669"/>
    <property type="project" value="InterPro"/>
</dbReference>
<feature type="signal peptide" evidence="2">
    <location>
        <begin position="1"/>
        <end position="21"/>
    </location>
</feature>
<protein>
    <submittedName>
        <fullName evidence="4">EF-hand domain-containing protein</fullName>
    </submittedName>
</protein>
<reference evidence="4 5" key="2">
    <citation type="submission" date="2020-04" db="EMBL/GenBank/DDBJ databases">
        <title>Complete genome sequence of Alteromonas pelagimontana 5.12T.</title>
        <authorList>
            <person name="Sinha R.K."/>
            <person name="Krishnan K.P."/>
            <person name="Kurian J.P."/>
        </authorList>
    </citation>
    <scope>NUCLEOTIDE SEQUENCE [LARGE SCALE GENOMIC DNA]</scope>
    <source>
        <strain evidence="4 5">5.12</strain>
    </source>
</reference>
<feature type="compositionally biased region" description="Basic and acidic residues" evidence="1">
    <location>
        <begin position="220"/>
        <end position="235"/>
    </location>
</feature>